<keyword evidence="3" id="KW-1185">Reference proteome</keyword>
<sequence>MAKQTVYVVFYGADIHLRKLANQAVLGLTKNGLVEVRLRQFPAVRYTNCGNPELQSPSCLQDKCTAVFTIDDLKRGDAFLFGLPSNMGTMPQQVRGFWDYAAKNIKCGAMIGKIAGAFFTTATQSASHEISAQSFIATLFQFGLSYAPLGMSHPHLFCTDEVIGASIYGSGTVSSIHCARQPSCKELDLAHYQGETFAFIVSRTPIVTKRKSVCLSRLSRIFGVSRGNLI</sequence>
<dbReference type="SUPFAM" id="SSF52218">
    <property type="entry name" value="Flavoproteins"/>
    <property type="match status" value="1"/>
</dbReference>
<dbReference type="Proteomes" id="UP000245383">
    <property type="component" value="Unassembled WGS sequence"/>
</dbReference>
<dbReference type="PANTHER" id="PTHR30546:SF23">
    <property type="entry name" value="FLAVOPROTEIN-LIKE PROTEIN YCP4-RELATED"/>
    <property type="match status" value="1"/>
</dbReference>
<dbReference type="GO" id="GO:0016020">
    <property type="term" value="C:membrane"/>
    <property type="evidence" value="ECO:0007669"/>
    <property type="project" value="TreeGrafter"/>
</dbReference>
<evidence type="ECO:0000313" key="2">
    <source>
        <dbReference type="EMBL" id="PVU94659.1"/>
    </source>
</evidence>
<dbReference type="PANTHER" id="PTHR30546">
    <property type="entry name" value="FLAVODOXIN-RELATED PROTEIN WRBA-RELATED"/>
    <property type="match status" value="1"/>
</dbReference>
<gene>
    <name evidence="2" type="ORF">BB561_002380</name>
</gene>
<evidence type="ECO:0008006" key="4">
    <source>
        <dbReference type="Google" id="ProtNLM"/>
    </source>
</evidence>
<dbReference type="EMBL" id="MBFR01000080">
    <property type="protein sequence ID" value="PVU94659.1"/>
    <property type="molecule type" value="Genomic_DNA"/>
</dbReference>
<dbReference type="OrthoDB" id="504689at2759"/>
<organism evidence="2 3">
    <name type="scientific">Smittium simulii</name>
    <dbReference type="NCBI Taxonomy" id="133385"/>
    <lineage>
        <taxon>Eukaryota</taxon>
        <taxon>Fungi</taxon>
        <taxon>Fungi incertae sedis</taxon>
        <taxon>Zoopagomycota</taxon>
        <taxon>Kickxellomycotina</taxon>
        <taxon>Harpellomycetes</taxon>
        <taxon>Harpellales</taxon>
        <taxon>Legeriomycetaceae</taxon>
        <taxon>Smittium</taxon>
    </lineage>
</organism>
<dbReference type="GO" id="GO:0003955">
    <property type="term" value="F:NAD(P)H dehydrogenase (quinone) activity"/>
    <property type="evidence" value="ECO:0007669"/>
    <property type="project" value="TreeGrafter"/>
</dbReference>
<accession>A0A2T9YQQ2</accession>
<proteinExistence type="inferred from homology"/>
<comment type="similarity">
    <text evidence="1">Belongs to the WrbA family.</text>
</comment>
<reference evidence="2 3" key="1">
    <citation type="journal article" date="2018" name="MBio">
        <title>Comparative Genomics Reveals the Core Gene Toolbox for the Fungus-Insect Symbiosis.</title>
        <authorList>
            <person name="Wang Y."/>
            <person name="Stata M."/>
            <person name="Wang W."/>
            <person name="Stajich J.E."/>
            <person name="White M.M."/>
            <person name="Moncalvo J.M."/>
        </authorList>
    </citation>
    <scope>NUCLEOTIDE SEQUENCE [LARGE SCALE GENOMIC DNA]</scope>
    <source>
        <strain evidence="2 3">SWE-8-4</strain>
    </source>
</reference>
<name>A0A2T9YQQ2_9FUNG</name>
<comment type="caution">
    <text evidence="2">The sequence shown here is derived from an EMBL/GenBank/DDBJ whole genome shotgun (WGS) entry which is preliminary data.</text>
</comment>
<dbReference type="AlphaFoldDB" id="A0A2T9YQQ2"/>
<protein>
    <recommendedName>
        <fullName evidence="4">Flavodoxin-like domain-containing protein</fullName>
    </recommendedName>
</protein>
<evidence type="ECO:0000256" key="1">
    <source>
        <dbReference type="ARBA" id="ARBA00006961"/>
    </source>
</evidence>
<dbReference type="Gene3D" id="3.40.50.360">
    <property type="match status" value="1"/>
</dbReference>
<evidence type="ECO:0000313" key="3">
    <source>
        <dbReference type="Proteomes" id="UP000245383"/>
    </source>
</evidence>
<dbReference type="InterPro" id="IPR029039">
    <property type="entry name" value="Flavoprotein-like_sf"/>
</dbReference>